<evidence type="ECO:0000256" key="4">
    <source>
        <dbReference type="ARBA" id="ARBA00022827"/>
    </source>
</evidence>
<dbReference type="SUPFAM" id="SSF47203">
    <property type="entry name" value="Acyl-CoA dehydrogenase C-terminal domain-like"/>
    <property type="match status" value="1"/>
</dbReference>
<dbReference type="EMBL" id="JACTUZ010000121">
    <property type="protein sequence ID" value="MBC9179125.1"/>
    <property type="molecule type" value="Genomic_DNA"/>
</dbReference>
<dbReference type="Pfam" id="PF02770">
    <property type="entry name" value="Acyl-CoA_dh_M"/>
    <property type="match status" value="1"/>
</dbReference>
<dbReference type="Gene3D" id="1.20.140.10">
    <property type="entry name" value="Butyryl-CoA Dehydrogenase, subunit A, domain 3"/>
    <property type="match status" value="1"/>
</dbReference>
<keyword evidence="3 6" id="KW-0285">Flavoprotein</keyword>
<keyword evidence="4 6" id="KW-0274">FAD</keyword>
<evidence type="ECO:0000313" key="10">
    <source>
        <dbReference type="EMBL" id="MBC9179125.1"/>
    </source>
</evidence>
<dbReference type="InterPro" id="IPR013786">
    <property type="entry name" value="AcylCoA_DH/ox_N"/>
</dbReference>
<dbReference type="Gene3D" id="1.10.540.10">
    <property type="entry name" value="Acyl-CoA dehydrogenase/oxidase, N-terminal domain"/>
    <property type="match status" value="1"/>
</dbReference>
<evidence type="ECO:0000256" key="6">
    <source>
        <dbReference type="RuleBase" id="RU362125"/>
    </source>
</evidence>
<proteinExistence type="inferred from homology"/>
<dbReference type="Pfam" id="PF02771">
    <property type="entry name" value="Acyl-CoA_dh_N"/>
    <property type="match status" value="1"/>
</dbReference>
<dbReference type="InterPro" id="IPR046373">
    <property type="entry name" value="Acyl-CoA_Oxase/DH_mid-dom_sf"/>
</dbReference>
<comment type="caution">
    <text evidence="10">The sequence shown here is derived from an EMBL/GenBank/DDBJ whole genome shotgun (WGS) entry which is preliminary data.</text>
</comment>
<reference evidence="10 11" key="1">
    <citation type="journal article" date="2009" name="Int. J. Syst. Evol. Microbiol.">
        <title>Transfer of Teichococcus ludipueritiae and Muricoccus roseus to the genus Roseomonas, as Roseomonas ludipueritiae comb. nov. and Roseomonas rosea comb. nov., respectively, and emended description of the genus Roseomonas.</title>
        <authorList>
            <person name="Sanchez-Porro C."/>
            <person name="Gallego V."/>
            <person name="Busse H.J."/>
            <person name="Kampfer P."/>
            <person name="Ventosa A."/>
        </authorList>
    </citation>
    <scope>NUCLEOTIDE SEQUENCE [LARGE SCALE GENOMIC DNA]</scope>
    <source>
        <strain evidence="10 11">DSM 14915</strain>
    </source>
</reference>
<organism evidence="10 11">
    <name type="scientific">Pseudoroseomonas ludipueritiae</name>
    <dbReference type="NCBI Taxonomy" id="198093"/>
    <lineage>
        <taxon>Bacteria</taxon>
        <taxon>Pseudomonadati</taxon>
        <taxon>Pseudomonadota</taxon>
        <taxon>Alphaproteobacteria</taxon>
        <taxon>Acetobacterales</taxon>
        <taxon>Acetobacteraceae</taxon>
        <taxon>Pseudoroseomonas</taxon>
    </lineage>
</organism>
<dbReference type="Pfam" id="PF00441">
    <property type="entry name" value="Acyl-CoA_dh_1"/>
    <property type="match status" value="1"/>
</dbReference>
<dbReference type="RefSeq" id="WP_187780177.1">
    <property type="nucleotide sequence ID" value="NZ_JACTUZ010000121.1"/>
</dbReference>
<keyword evidence="11" id="KW-1185">Reference proteome</keyword>
<sequence>MEVETFRREARAWLTDAVAALREDFPGRPLTDMALRRTFEDRLCAAGWSGLGWPEAEGGRGLPIELIAAFHEEYARSGAPKGVNIIGHGILGPTLLLSGSEEQKRRFLPGILANTEIWCQGYSEPDAGSDLAALRTRAERDGAEYVVTGQKIWTSFAHIADWCFLLVRTDASAPKHKGISFLLVDMKAPGITVRPIRQMDGQQEFNEVFFDGVRVPLANRVGEENAGWGIAMAAASFERATYFIPRLVQMEEELRDLVALCRETLRDGRPLSDDPLVRDGLARSFLDMQALKLHARSMLAAAARHEQPGPEGSFIKLLWSESHQRLLDLALAVIGPEAALGPDEPSARRRRHWQHDHLWSRAETILAGTSEIQRNVVGERVLGLPR</sequence>
<gene>
    <name evidence="10" type="ORF">IBL25_19470</name>
</gene>
<evidence type="ECO:0000313" key="11">
    <source>
        <dbReference type="Proteomes" id="UP000603940"/>
    </source>
</evidence>
<dbReference type="InterPro" id="IPR037069">
    <property type="entry name" value="AcylCoA_DH/ox_N_sf"/>
</dbReference>
<dbReference type="Proteomes" id="UP000603940">
    <property type="component" value="Unassembled WGS sequence"/>
</dbReference>
<dbReference type="PANTHER" id="PTHR43292:SF3">
    <property type="entry name" value="ACYL-COA DEHYDROGENASE FADE29"/>
    <property type="match status" value="1"/>
</dbReference>
<comment type="cofactor">
    <cofactor evidence="1 6">
        <name>FAD</name>
        <dbReference type="ChEBI" id="CHEBI:57692"/>
    </cofactor>
</comment>
<dbReference type="InterPro" id="IPR036250">
    <property type="entry name" value="AcylCo_DH-like_C"/>
</dbReference>
<dbReference type="InterPro" id="IPR009100">
    <property type="entry name" value="AcylCoA_DH/oxidase_NM_dom_sf"/>
</dbReference>
<evidence type="ECO:0000256" key="1">
    <source>
        <dbReference type="ARBA" id="ARBA00001974"/>
    </source>
</evidence>
<dbReference type="InterPro" id="IPR052161">
    <property type="entry name" value="Mycobact_Acyl-CoA_DH"/>
</dbReference>
<dbReference type="InterPro" id="IPR006091">
    <property type="entry name" value="Acyl-CoA_Oxase/DH_mid-dom"/>
</dbReference>
<dbReference type="SUPFAM" id="SSF56645">
    <property type="entry name" value="Acyl-CoA dehydrogenase NM domain-like"/>
    <property type="match status" value="1"/>
</dbReference>
<evidence type="ECO:0000256" key="2">
    <source>
        <dbReference type="ARBA" id="ARBA00009347"/>
    </source>
</evidence>
<feature type="domain" description="Acyl-CoA dehydrogenase/oxidase N-terminal" evidence="9">
    <location>
        <begin position="2"/>
        <end position="113"/>
    </location>
</feature>
<evidence type="ECO:0000256" key="3">
    <source>
        <dbReference type="ARBA" id="ARBA00022630"/>
    </source>
</evidence>
<evidence type="ECO:0000259" key="8">
    <source>
        <dbReference type="Pfam" id="PF02770"/>
    </source>
</evidence>
<dbReference type="InterPro" id="IPR009075">
    <property type="entry name" value="AcylCo_DH/oxidase_C"/>
</dbReference>
<evidence type="ECO:0000259" key="9">
    <source>
        <dbReference type="Pfam" id="PF02771"/>
    </source>
</evidence>
<keyword evidence="5 6" id="KW-0560">Oxidoreductase</keyword>
<name>A0ABR7RBE6_9PROT</name>
<evidence type="ECO:0000259" key="7">
    <source>
        <dbReference type="Pfam" id="PF00441"/>
    </source>
</evidence>
<dbReference type="PANTHER" id="PTHR43292">
    <property type="entry name" value="ACYL-COA DEHYDROGENASE"/>
    <property type="match status" value="1"/>
</dbReference>
<feature type="domain" description="Acyl-CoA oxidase/dehydrogenase middle" evidence="8">
    <location>
        <begin position="119"/>
        <end position="213"/>
    </location>
</feature>
<comment type="similarity">
    <text evidence="2 6">Belongs to the acyl-CoA dehydrogenase family.</text>
</comment>
<protein>
    <submittedName>
        <fullName evidence="10">Acyl-CoA dehydrogenase family protein</fullName>
    </submittedName>
</protein>
<feature type="domain" description="Acyl-CoA dehydrogenase/oxidase C-terminal" evidence="7">
    <location>
        <begin position="225"/>
        <end position="382"/>
    </location>
</feature>
<dbReference type="Gene3D" id="2.40.110.10">
    <property type="entry name" value="Butyryl-CoA Dehydrogenase, subunit A, domain 2"/>
    <property type="match status" value="1"/>
</dbReference>
<evidence type="ECO:0000256" key="5">
    <source>
        <dbReference type="ARBA" id="ARBA00023002"/>
    </source>
</evidence>
<accession>A0ABR7RBE6</accession>